<dbReference type="InterPro" id="IPR025646">
    <property type="entry name" value="DUF4350"/>
</dbReference>
<evidence type="ECO:0000313" key="3">
    <source>
        <dbReference type="EMBL" id="MXP44112.1"/>
    </source>
</evidence>
<comment type="caution">
    <text evidence="3">The sequence shown here is derived from an EMBL/GenBank/DDBJ whole genome shotgun (WGS) entry which is preliminary data.</text>
</comment>
<gene>
    <name evidence="3" type="ORF">GRI65_06560</name>
</gene>
<protein>
    <submittedName>
        <fullName evidence="3">DUF4350 domain-containing protein</fullName>
    </submittedName>
</protein>
<dbReference type="AlphaFoldDB" id="A0A845B3F7"/>
<evidence type="ECO:0000313" key="4">
    <source>
        <dbReference type="Proteomes" id="UP000431922"/>
    </source>
</evidence>
<dbReference type="Proteomes" id="UP000431922">
    <property type="component" value="Unassembled WGS sequence"/>
</dbReference>
<keyword evidence="1" id="KW-0812">Transmembrane</keyword>
<dbReference type="OrthoDB" id="7198805at2"/>
<dbReference type="Pfam" id="PF14258">
    <property type="entry name" value="DUF4350"/>
    <property type="match status" value="1"/>
</dbReference>
<organism evidence="3 4">
    <name type="scientific">Allopontixanthobacter sediminis</name>
    <dbReference type="NCBI Taxonomy" id="1689985"/>
    <lineage>
        <taxon>Bacteria</taxon>
        <taxon>Pseudomonadati</taxon>
        <taxon>Pseudomonadota</taxon>
        <taxon>Alphaproteobacteria</taxon>
        <taxon>Sphingomonadales</taxon>
        <taxon>Erythrobacteraceae</taxon>
        <taxon>Allopontixanthobacter</taxon>
    </lineage>
</organism>
<proteinExistence type="predicted"/>
<feature type="transmembrane region" description="Helical" evidence="1">
    <location>
        <begin position="12"/>
        <end position="32"/>
    </location>
</feature>
<keyword evidence="1" id="KW-1133">Transmembrane helix</keyword>
<evidence type="ECO:0000256" key="1">
    <source>
        <dbReference type="SAM" id="Phobius"/>
    </source>
</evidence>
<dbReference type="EMBL" id="WTYL01000002">
    <property type="protein sequence ID" value="MXP44112.1"/>
    <property type="molecule type" value="Genomic_DNA"/>
</dbReference>
<feature type="domain" description="DUF4350" evidence="2">
    <location>
        <begin position="53"/>
        <end position="263"/>
    </location>
</feature>
<feature type="transmembrane region" description="Helical" evidence="1">
    <location>
        <begin position="301"/>
        <end position="320"/>
    </location>
</feature>
<keyword evidence="4" id="KW-1185">Reference proteome</keyword>
<sequence length="429" mass="46401">MTTRAAGPFNPKVMLALVLFGALAFFATLYFIGTGQTGGGNDGGGHAAGRGLNGYAALAELLEDDGYDVSLSRSPGALTGESLLILTPPAFMEAEDLAEVIENRRLAGPTLVILPKWNVSEIPDQWDVEKEKGWVLLSGASEPFWLQELEGDLAMEGAVTELEPTGPHWRGLGMSGNLPDPVRSLSISGDRITPVVRDSDGETLIGYLDDGGYYPDLADAASIAATERDDEDAYEKWGVVFVAETDLLNNYGMADAQRAELAREIVALSMESYDLPVTFDLTQSGLGGTENLLTLAMKPPFLAATLCLLIAMLVVGWRAFRRFGPPASEGRAIAFGKRQLVANSAGLIQRTRRMHLLSAPYADMMRSRIAAALGLHRADDSQIDAALHRRLPDEPSFGQTLDHLRKARTPHEVLRAANALRSLERKLSR</sequence>
<accession>A0A845B3F7</accession>
<reference evidence="3 4" key="1">
    <citation type="submission" date="2019-12" db="EMBL/GenBank/DDBJ databases">
        <title>Genomic-based taxomic classification of the family Erythrobacteraceae.</title>
        <authorList>
            <person name="Xu L."/>
        </authorList>
    </citation>
    <scope>NUCLEOTIDE SEQUENCE [LARGE SCALE GENOMIC DNA]</scope>
    <source>
        <strain evidence="3 4">KCTC 42453</strain>
    </source>
</reference>
<evidence type="ECO:0000259" key="2">
    <source>
        <dbReference type="Pfam" id="PF14258"/>
    </source>
</evidence>
<keyword evidence="1" id="KW-0472">Membrane</keyword>
<name>A0A845B3F7_9SPHN</name>
<dbReference type="RefSeq" id="WP_160755751.1">
    <property type="nucleotide sequence ID" value="NZ_WTYL01000002.1"/>
</dbReference>